<evidence type="ECO:0000256" key="1">
    <source>
        <dbReference type="SAM" id="MobiDB-lite"/>
    </source>
</evidence>
<feature type="region of interest" description="Disordered" evidence="1">
    <location>
        <begin position="24"/>
        <end position="50"/>
    </location>
</feature>
<gene>
    <name evidence="3" type="ORF">SAMN06265338_13811</name>
</gene>
<accession>A0A212SG18</accession>
<feature type="signal peptide" evidence="2">
    <location>
        <begin position="1"/>
        <end position="23"/>
    </location>
</feature>
<evidence type="ECO:0000313" key="4">
    <source>
        <dbReference type="Proteomes" id="UP000198418"/>
    </source>
</evidence>
<name>A0A212SG18_RHOAC</name>
<keyword evidence="2" id="KW-0732">Signal</keyword>
<evidence type="ECO:0000313" key="3">
    <source>
        <dbReference type="EMBL" id="SNB84705.1"/>
    </source>
</evidence>
<protein>
    <submittedName>
        <fullName evidence="3">Defect in organelle trafficking protein DotC</fullName>
    </submittedName>
</protein>
<feature type="chain" id="PRO_5012239595" evidence="2">
    <location>
        <begin position="24"/>
        <end position="345"/>
    </location>
</feature>
<dbReference type="InterPro" id="IPR031618">
    <property type="entry name" value="T4SS_TraI"/>
</dbReference>
<sequence length="345" mass="37162">MFKRHFLGSVAVAAICASAAASATERPLVVKGPPPATTAPSAPFTTDRPDGVIVMPVPPAPSPEEVDRRAHELGDPLNKPVTGALEQPAVVGGERPLSLEVLQAARPGTLLGVPGAPPLEPGREETLRDAGATYGAKGGLAARAFALNEMLRRYEDQLDRTYDFNAVVLRHPGSAILMVPPIVSEAQMAFALSEQGQVARETACVYSITRAARLASAPPNWRSYLVRDWGWPRQPADAVLPRTDQEVEYWNKFVAEGWARGEKQAVDIYLADLGRLQRDIMGMARYRVLLAKNLVENPRIVFNEKAVDGGGAELRGGDRVVRITAQPGLRANGRPWAGGSTDCPR</sequence>
<keyword evidence="4" id="KW-1185">Reference proteome</keyword>
<proteinExistence type="predicted"/>
<evidence type="ECO:0000256" key="2">
    <source>
        <dbReference type="SAM" id="SignalP"/>
    </source>
</evidence>
<dbReference type="EMBL" id="FYDG01000038">
    <property type="protein sequence ID" value="SNB84705.1"/>
    <property type="molecule type" value="Genomic_DNA"/>
</dbReference>
<dbReference type="Proteomes" id="UP000198418">
    <property type="component" value="Unassembled WGS sequence"/>
</dbReference>
<reference evidence="4" key="1">
    <citation type="submission" date="2017-06" db="EMBL/GenBank/DDBJ databases">
        <authorList>
            <person name="Varghese N."/>
            <person name="Submissions S."/>
        </authorList>
    </citation>
    <scope>NUCLEOTIDE SEQUENCE [LARGE SCALE GENOMIC DNA]</scope>
    <source>
        <strain evidence="4">DSM 137</strain>
    </source>
</reference>
<organism evidence="3 4">
    <name type="scientific">Rhodoblastus acidophilus</name>
    <name type="common">Rhodopseudomonas acidophila</name>
    <dbReference type="NCBI Taxonomy" id="1074"/>
    <lineage>
        <taxon>Bacteria</taxon>
        <taxon>Pseudomonadati</taxon>
        <taxon>Pseudomonadota</taxon>
        <taxon>Alphaproteobacteria</taxon>
        <taxon>Hyphomicrobiales</taxon>
        <taxon>Rhodoblastaceae</taxon>
        <taxon>Rhodoblastus</taxon>
    </lineage>
</organism>
<dbReference type="AlphaFoldDB" id="A0A212SG18"/>
<dbReference type="Pfam" id="PF16932">
    <property type="entry name" value="T4SS_TraI"/>
    <property type="match status" value="1"/>
</dbReference>